<keyword evidence="8 10" id="KW-0539">Nucleus</keyword>
<gene>
    <name evidence="12" type="ORF">LTR62_003435</name>
</gene>
<dbReference type="Gene3D" id="6.10.140.200">
    <property type="match status" value="1"/>
</dbReference>
<dbReference type="PANTHER" id="PTHR21428:SF11">
    <property type="entry name" value="MEDIATOR OF RNA POLYMERASE II TRANSCRIPTION SUBUNIT 7"/>
    <property type="match status" value="1"/>
</dbReference>
<feature type="region of interest" description="Disordered" evidence="11">
    <location>
        <begin position="1"/>
        <end position="21"/>
    </location>
</feature>
<evidence type="ECO:0000313" key="13">
    <source>
        <dbReference type="Proteomes" id="UP001310890"/>
    </source>
</evidence>
<sequence>MADQNPQHQAERMKAPFPAPPPFYKHFTKQNLSELRKIRKEAGLPTDHALTPTQDTQASTLALDLLALPTELRYLIPPSPPASRTHRSFGQARPLSAPPPTLSDPELNIEQLYPSHPNITLNPQTHLISLARSHLTTFLLLIGNLSVDASGGWEAPTRDLEVLVFNMLELINGYRPHQARETLILGMEERVRRVRGEIEGVRVGRERLVGLLGDVEVGGGGGGGGSREEGIGGRGGEEGENERVESEKGVERRKRDQKAAWETLGQLQQI</sequence>
<keyword evidence="5 10" id="KW-0805">Transcription regulation</keyword>
<evidence type="ECO:0000256" key="7">
    <source>
        <dbReference type="ARBA" id="ARBA00023163"/>
    </source>
</evidence>
<dbReference type="InterPro" id="IPR044888">
    <property type="entry name" value="Mediatior_Med7_sf"/>
</dbReference>
<evidence type="ECO:0000256" key="11">
    <source>
        <dbReference type="SAM" id="MobiDB-lite"/>
    </source>
</evidence>
<dbReference type="AlphaFoldDB" id="A0AAN7YPM7"/>
<evidence type="ECO:0000256" key="4">
    <source>
        <dbReference type="ARBA" id="ARBA00020631"/>
    </source>
</evidence>
<keyword evidence="6 10" id="KW-0010">Activator</keyword>
<evidence type="ECO:0000256" key="6">
    <source>
        <dbReference type="ARBA" id="ARBA00023159"/>
    </source>
</evidence>
<reference evidence="12" key="1">
    <citation type="submission" date="2023-08" db="EMBL/GenBank/DDBJ databases">
        <title>Black Yeasts Isolated from many extreme environments.</title>
        <authorList>
            <person name="Coleine C."/>
            <person name="Stajich J.E."/>
            <person name="Selbmann L."/>
        </authorList>
    </citation>
    <scope>NUCLEOTIDE SEQUENCE</scope>
    <source>
        <strain evidence="12">CCFEE 5401</strain>
    </source>
</reference>
<dbReference type="InterPro" id="IPR037212">
    <property type="entry name" value="Med7/Med21-like"/>
</dbReference>
<name>A0AAN7YPM7_9PEZI</name>
<dbReference type="SUPFAM" id="SSF140718">
    <property type="entry name" value="Mediator hinge subcomplex-like"/>
    <property type="match status" value="1"/>
</dbReference>
<accession>A0AAN7YPM7</accession>
<dbReference type="GO" id="GO:0006357">
    <property type="term" value="P:regulation of transcription by RNA polymerase II"/>
    <property type="evidence" value="ECO:0007669"/>
    <property type="project" value="InterPro"/>
</dbReference>
<evidence type="ECO:0000256" key="5">
    <source>
        <dbReference type="ARBA" id="ARBA00023015"/>
    </source>
</evidence>
<feature type="region of interest" description="Disordered" evidence="11">
    <location>
        <begin position="219"/>
        <end position="270"/>
    </location>
</feature>
<dbReference type="PANTHER" id="PTHR21428">
    <property type="entry name" value="MEDIATOR OF RNA POLYMERASE II TRANSCRIPTION SUBUNIT 7"/>
    <property type="match status" value="1"/>
</dbReference>
<evidence type="ECO:0000256" key="8">
    <source>
        <dbReference type="ARBA" id="ARBA00023242"/>
    </source>
</evidence>
<evidence type="ECO:0000313" key="12">
    <source>
        <dbReference type="EMBL" id="KAK5113336.1"/>
    </source>
</evidence>
<comment type="caution">
    <text evidence="12">The sequence shown here is derived from an EMBL/GenBank/DDBJ whole genome shotgun (WGS) entry which is preliminary data.</text>
</comment>
<proteinExistence type="inferred from homology"/>
<dbReference type="Pfam" id="PF05983">
    <property type="entry name" value="Med7"/>
    <property type="match status" value="1"/>
</dbReference>
<comment type="subcellular location">
    <subcellularLocation>
        <location evidence="1 10">Nucleus</location>
    </subcellularLocation>
</comment>
<dbReference type="Proteomes" id="UP001310890">
    <property type="component" value="Unassembled WGS sequence"/>
</dbReference>
<comment type="subunit">
    <text evidence="3 10">Component of the Mediator complex.</text>
</comment>
<evidence type="ECO:0000256" key="10">
    <source>
        <dbReference type="RuleBase" id="RU364060"/>
    </source>
</evidence>
<comment type="similarity">
    <text evidence="2 10">Belongs to the Mediator complex subunit 7 family.</text>
</comment>
<evidence type="ECO:0000256" key="9">
    <source>
        <dbReference type="ARBA" id="ARBA00025687"/>
    </source>
</evidence>
<organism evidence="12 13">
    <name type="scientific">Meristemomyces frigidus</name>
    <dbReference type="NCBI Taxonomy" id="1508187"/>
    <lineage>
        <taxon>Eukaryota</taxon>
        <taxon>Fungi</taxon>
        <taxon>Dikarya</taxon>
        <taxon>Ascomycota</taxon>
        <taxon>Pezizomycotina</taxon>
        <taxon>Dothideomycetes</taxon>
        <taxon>Dothideomycetidae</taxon>
        <taxon>Mycosphaerellales</taxon>
        <taxon>Teratosphaeriaceae</taxon>
        <taxon>Meristemomyces</taxon>
    </lineage>
</organism>
<dbReference type="Gene3D" id="6.10.140.1520">
    <property type="match status" value="1"/>
</dbReference>
<protein>
    <recommendedName>
        <fullName evidence="4 10">Mediator of RNA polymerase II transcription subunit 7</fullName>
    </recommendedName>
</protein>
<feature type="compositionally biased region" description="Basic and acidic residues" evidence="11">
    <location>
        <begin position="226"/>
        <end position="259"/>
    </location>
</feature>
<dbReference type="InterPro" id="IPR009244">
    <property type="entry name" value="Mediatior_Med7"/>
</dbReference>
<evidence type="ECO:0000256" key="1">
    <source>
        <dbReference type="ARBA" id="ARBA00004123"/>
    </source>
</evidence>
<comment type="function">
    <text evidence="9">Component of the Mediator complex, a coactivator involved in the regulated transcription of nearly all RNA polymerase II-dependent genes. Mediator functions as a bridge to convey information from gene-specific regulatory proteins to the basal RNA polymerase II transcription machinery. Mediator is recruited to promoters by direct interactions with regulatory proteins and serves as a scaffold for the assembly of a functional preinitiation complex with RNA polymerase II and the general transcription factors.</text>
</comment>
<evidence type="ECO:0000256" key="3">
    <source>
        <dbReference type="ARBA" id="ARBA00011837"/>
    </source>
</evidence>
<dbReference type="GO" id="GO:0070847">
    <property type="term" value="C:core mediator complex"/>
    <property type="evidence" value="ECO:0007669"/>
    <property type="project" value="TreeGrafter"/>
</dbReference>
<feature type="region of interest" description="Disordered" evidence="11">
    <location>
        <begin position="79"/>
        <end position="105"/>
    </location>
</feature>
<dbReference type="GO" id="GO:0003712">
    <property type="term" value="F:transcription coregulator activity"/>
    <property type="evidence" value="ECO:0007669"/>
    <property type="project" value="InterPro"/>
</dbReference>
<dbReference type="EMBL" id="JAVRRL010000024">
    <property type="protein sequence ID" value="KAK5113336.1"/>
    <property type="molecule type" value="Genomic_DNA"/>
</dbReference>
<dbReference type="GO" id="GO:0016592">
    <property type="term" value="C:mediator complex"/>
    <property type="evidence" value="ECO:0007669"/>
    <property type="project" value="InterPro"/>
</dbReference>
<evidence type="ECO:0000256" key="2">
    <source>
        <dbReference type="ARBA" id="ARBA00009994"/>
    </source>
</evidence>
<keyword evidence="7 10" id="KW-0804">Transcription</keyword>